<dbReference type="OrthoDB" id="24039at2157"/>
<dbReference type="STRING" id="273116.gene:9381872"/>
<dbReference type="SUPFAM" id="SSF53807">
    <property type="entry name" value="Helical backbone' metal receptor"/>
    <property type="match status" value="1"/>
</dbReference>
<dbReference type="eggNOG" id="arCOG04233">
    <property type="taxonomic scope" value="Archaea"/>
</dbReference>
<dbReference type="PROSITE" id="PS50983">
    <property type="entry name" value="FE_B12_PBP"/>
    <property type="match status" value="1"/>
</dbReference>
<accession>Q979T4</accession>
<gene>
    <name evidence="2" type="ORF">TVG1104505</name>
</gene>
<organism evidence="2 3">
    <name type="scientific">Thermoplasma volcanium (strain ATCC 51530 / DSM 4299 / JCM 9571 / NBRC 15438 / GSS1)</name>
    <dbReference type="NCBI Taxonomy" id="273116"/>
    <lineage>
        <taxon>Archaea</taxon>
        <taxon>Methanobacteriati</taxon>
        <taxon>Thermoplasmatota</taxon>
        <taxon>Thermoplasmata</taxon>
        <taxon>Thermoplasmatales</taxon>
        <taxon>Thermoplasmataceae</taxon>
        <taxon>Thermoplasma</taxon>
    </lineage>
</organism>
<dbReference type="Pfam" id="PF01497">
    <property type="entry name" value="Peripla_BP_2"/>
    <property type="match status" value="1"/>
</dbReference>
<keyword evidence="3" id="KW-1185">Reference proteome</keyword>
<dbReference type="EMBL" id="BA000011">
    <property type="protein sequence ID" value="BAB60218.1"/>
    <property type="molecule type" value="Genomic_DNA"/>
</dbReference>
<protein>
    <recommendedName>
        <fullName evidence="1">Fe/B12 periplasmic-binding domain-containing protein</fullName>
    </recommendedName>
</protein>
<reference evidence="2 3" key="2">
    <citation type="journal article" date="2000" name="Proc. Natl. Acad. Sci. U.S.A.">
        <title>Archaeal adaptation to higher temperatures revealed by genomic sequence of Thermoplasma volcanium.</title>
        <authorList>
            <person name="Kawashima T."/>
            <person name="Amano N."/>
            <person name="Koike H."/>
            <person name="Makino S."/>
            <person name="Higuchi S."/>
            <person name="Kawashima-Ohya Y."/>
            <person name="Watanabe K."/>
            <person name="Yamazaki M."/>
            <person name="Kanehori K."/>
            <person name="Kawamoto T."/>
            <person name="Nunoshiba T."/>
            <person name="Yamamoto Y."/>
            <person name="Aramaki H."/>
            <person name="Makino K."/>
            <person name="Suzuki M."/>
        </authorList>
    </citation>
    <scope>NUCLEOTIDE SEQUENCE [LARGE SCALE GENOMIC DNA]</scope>
    <source>
        <strain evidence="3">ATCC 51530 / DSM 4299 / JCM 9571 / NBRC 15438 / GSS1</strain>
    </source>
</reference>
<dbReference type="InterPro" id="IPR002491">
    <property type="entry name" value="ABC_transptr_periplasmic_BD"/>
</dbReference>
<evidence type="ECO:0000259" key="1">
    <source>
        <dbReference type="PROSITE" id="PS50983"/>
    </source>
</evidence>
<dbReference type="Gene3D" id="3.40.50.1980">
    <property type="entry name" value="Nitrogenase molybdenum iron protein domain"/>
    <property type="match status" value="2"/>
</dbReference>
<dbReference type="RefSeq" id="WP_010917306.1">
    <property type="nucleotide sequence ID" value="NC_002689.2"/>
</dbReference>
<dbReference type="PaxDb" id="273116-14325314"/>
<dbReference type="KEGG" id="tvo:TVG1104505"/>
<proteinExistence type="predicted"/>
<dbReference type="PANTHER" id="PTHR30535">
    <property type="entry name" value="VITAMIN B12-BINDING PROTEIN"/>
    <property type="match status" value="1"/>
</dbReference>
<dbReference type="AlphaFoldDB" id="Q979T4"/>
<dbReference type="InterPro" id="IPR050902">
    <property type="entry name" value="ABC_Transporter_SBP"/>
</dbReference>
<dbReference type="Proteomes" id="UP000001017">
    <property type="component" value="Chromosome"/>
</dbReference>
<evidence type="ECO:0000313" key="2">
    <source>
        <dbReference type="EMBL" id="BAB60218.1"/>
    </source>
</evidence>
<dbReference type="PANTHER" id="PTHR30535:SF34">
    <property type="entry name" value="MOLYBDATE-BINDING PROTEIN MOLA"/>
    <property type="match status" value="1"/>
</dbReference>
<reference evidence="2 3" key="1">
    <citation type="journal article" date="1999" name="Proc. Jpn. Acad.">
        <title>Determination of the complete genomic DNA sequence of Thermoplasma volvanium GSS1.</title>
        <authorList>
            <person name="Kawashima T."/>
            <person name="Yamamoto Y."/>
            <person name="Aramaki H."/>
            <person name="Nunoshiba T."/>
            <person name="Kawamoto T."/>
            <person name="Watanabe K."/>
            <person name="Yamazaki M."/>
            <person name="Kanehori K."/>
            <person name="Amano N."/>
            <person name="Ohya Y."/>
            <person name="Makino K."/>
            <person name="Suzuki M."/>
        </authorList>
    </citation>
    <scope>NUCLEOTIDE SEQUENCE [LARGE SCALE GENOMIC DNA]</scope>
    <source>
        <strain evidence="3">ATCC 51530 / DSM 4299 / JCM 9571 / NBRC 15438 / GSS1</strain>
    </source>
</reference>
<name>Q979T4_THEVO</name>
<dbReference type="HOGENOM" id="CLU_038034_2_8_2"/>
<evidence type="ECO:0000313" key="3">
    <source>
        <dbReference type="Proteomes" id="UP000001017"/>
    </source>
</evidence>
<sequence>MPRYERIVSLSPAITEILFMIGLGEYVIGDSAFCVRPDKARRIRKVGSYGTVRMEILEEIDPDVIFTISGFPHNLSTLLSEKFNVKELKLPSNVAGILNLVMEVGYETDAVEEARELYRNLVEQIGKINYKVGTVYIELDLGGPVSFGAYSYITDALYLKGLNSIYQGERREWLTPDFSYVKKMDPDIIIFEPKMFRSIDEDKIVNERGWSDLKAVKNDNVFVTPGNYDFFAHHGPSFITEVLPWIDTIIEKSKNK</sequence>
<dbReference type="PhylomeDB" id="Q979T4"/>
<feature type="domain" description="Fe/B12 periplasmic-binding" evidence="1">
    <location>
        <begin position="6"/>
        <end position="254"/>
    </location>
</feature>
<dbReference type="GeneID" id="1441188"/>